<evidence type="ECO:0000313" key="1">
    <source>
        <dbReference type="EMBL" id="KAL1261666.1"/>
    </source>
</evidence>
<dbReference type="EMBL" id="JAYMGO010000014">
    <property type="protein sequence ID" value="KAL1261666.1"/>
    <property type="molecule type" value="Genomic_DNA"/>
</dbReference>
<dbReference type="Proteomes" id="UP001558613">
    <property type="component" value="Unassembled WGS sequence"/>
</dbReference>
<name>A0ABR3M993_9TELE</name>
<evidence type="ECO:0000313" key="2">
    <source>
        <dbReference type="Proteomes" id="UP001558613"/>
    </source>
</evidence>
<keyword evidence="2" id="KW-1185">Reference proteome</keyword>
<accession>A0ABR3M993</accession>
<gene>
    <name evidence="1" type="ORF">QQF64_006931</name>
</gene>
<organism evidence="1 2">
    <name type="scientific">Cirrhinus molitorella</name>
    <name type="common">mud carp</name>
    <dbReference type="NCBI Taxonomy" id="172907"/>
    <lineage>
        <taxon>Eukaryota</taxon>
        <taxon>Metazoa</taxon>
        <taxon>Chordata</taxon>
        <taxon>Craniata</taxon>
        <taxon>Vertebrata</taxon>
        <taxon>Euteleostomi</taxon>
        <taxon>Actinopterygii</taxon>
        <taxon>Neopterygii</taxon>
        <taxon>Teleostei</taxon>
        <taxon>Ostariophysi</taxon>
        <taxon>Cypriniformes</taxon>
        <taxon>Cyprinidae</taxon>
        <taxon>Labeoninae</taxon>
        <taxon>Labeonini</taxon>
        <taxon>Cirrhinus</taxon>
    </lineage>
</organism>
<comment type="caution">
    <text evidence="1">The sequence shown here is derived from an EMBL/GenBank/DDBJ whole genome shotgun (WGS) entry which is preliminary data.</text>
</comment>
<protein>
    <submittedName>
        <fullName evidence="1">Uncharacterized protein</fullName>
    </submittedName>
</protein>
<sequence length="149" mass="16279">MWKWCGICCAVGLPSDRHYPLTQTSLSVAEDIHNWCQGPINQPVSKRPCNAFWISAYVESEPVCQRAEPLRGAGAEFSGPVPALMRTICGRPHGALPAFILSSGVSQMRGAQSWQSAFDKEGCVLKCLHKQQGETPLLSSAFNMMIAEN</sequence>
<proteinExistence type="predicted"/>
<reference evidence="1 2" key="1">
    <citation type="submission" date="2023-09" db="EMBL/GenBank/DDBJ databases">
        <authorList>
            <person name="Wang M."/>
        </authorList>
    </citation>
    <scope>NUCLEOTIDE SEQUENCE [LARGE SCALE GENOMIC DNA]</scope>
    <source>
        <strain evidence="1">GT-2023</strain>
        <tissue evidence="1">Liver</tissue>
    </source>
</reference>